<organism evidence="4">
    <name type="scientific">Zea mays</name>
    <name type="common">Maize</name>
    <dbReference type="NCBI Taxonomy" id="4577"/>
    <lineage>
        <taxon>Eukaryota</taxon>
        <taxon>Viridiplantae</taxon>
        <taxon>Streptophyta</taxon>
        <taxon>Embryophyta</taxon>
        <taxon>Tracheophyta</taxon>
        <taxon>Spermatophyta</taxon>
        <taxon>Magnoliopsida</taxon>
        <taxon>Liliopsida</taxon>
        <taxon>Poales</taxon>
        <taxon>Poaceae</taxon>
        <taxon>PACMAD clade</taxon>
        <taxon>Panicoideae</taxon>
        <taxon>Andropogonodae</taxon>
        <taxon>Andropogoneae</taxon>
        <taxon>Tripsacinae</taxon>
        <taxon>Zea</taxon>
    </lineage>
</organism>
<feature type="domain" description="MCM C-terminal AAA(+) ATPase" evidence="3">
    <location>
        <begin position="12"/>
        <end position="68"/>
    </location>
</feature>
<dbReference type="InterPro" id="IPR001208">
    <property type="entry name" value="MCM_dom"/>
</dbReference>
<gene>
    <name evidence="4" type="primary">Os05g0235800_2</name>
    <name evidence="4" type="ORF">Zm00014a_006750</name>
</gene>
<dbReference type="InterPro" id="IPR027417">
    <property type="entry name" value="P-loop_NTPase"/>
</dbReference>
<dbReference type="PANTHER" id="PTHR11630:SF43">
    <property type="entry name" value="DNA REPLICATION LICENSING FACTOR MCM6"/>
    <property type="match status" value="1"/>
</dbReference>
<dbReference type="GO" id="GO:0005524">
    <property type="term" value="F:ATP binding"/>
    <property type="evidence" value="ECO:0007669"/>
    <property type="project" value="UniProtKB-KW"/>
</dbReference>
<proteinExistence type="predicted"/>
<evidence type="ECO:0000256" key="1">
    <source>
        <dbReference type="ARBA" id="ARBA00022741"/>
    </source>
</evidence>
<keyword evidence="1" id="KW-0547">Nucleotide-binding</keyword>
<protein>
    <submittedName>
        <fullName evidence="4">DNA replication licensing factor MCM6</fullName>
    </submittedName>
</protein>
<keyword evidence="2" id="KW-0067">ATP-binding</keyword>
<evidence type="ECO:0000313" key="4">
    <source>
        <dbReference type="EMBL" id="PWZ05545.1"/>
    </source>
</evidence>
<dbReference type="AlphaFoldDB" id="A0A3L6DAI3"/>
<reference evidence="4" key="1">
    <citation type="journal article" date="2018" name="Nat. Genet.">
        <title>Extensive intraspecific gene order and gene structural variations between Mo17 and other maize genomes.</title>
        <authorList>
            <person name="Sun S."/>
            <person name="Zhou Y."/>
            <person name="Chen J."/>
            <person name="Shi J."/>
            <person name="Zhao H."/>
            <person name="Zhao H."/>
            <person name="Song W."/>
            <person name="Zhang M."/>
            <person name="Cui Y."/>
            <person name="Dong X."/>
            <person name="Liu H."/>
            <person name="Ma X."/>
            <person name="Jiao Y."/>
            <person name="Wang B."/>
            <person name="Wei X."/>
            <person name="Stein J.C."/>
            <person name="Glaubitz J.C."/>
            <person name="Lu F."/>
            <person name="Yu G."/>
            <person name="Liang C."/>
            <person name="Fengler K."/>
            <person name="Li B."/>
            <person name="Rafalski A."/>
            <person name="Schnable P.S."/>
            <person name="Ware D.H."/>
            <person name="Buckler E.S."/>
            <person name="Lai J."/>
        </authorList>
    </citation>
    <scope>NUCLEOTIDE SEQUENCE [LARGE SCALE GENOMIC DNA]</scope>
    <source>
        <tissue evidence="4">Seedling</tissue>
    </source>
</reference>
<name>A0A3L6DAI3_MAIZE</name>
<dbReference type="Pfam" id="PF00493">
    <property type="entry name" value="MCM"/>
    <property type="match status" value="1"/>
</dbReference>
<dbReference type="InterPro" id="IPR031327">
    <property type="entry name" value="MCM"/>
</dbReference>
<dbReference type="PROSITE" id="PS50051">
    <property type="entry name" value="MCM_2"/>
    <property type="match status" value="1"/>
</dbReference>
<dbReference type="Proteomes" id="UP000251960">
    <property type="component" value="Chromosome 9"/>
</dbReference>
<dbReference type="Gene3D" id="3.40.50.300">
    <property type="entry name" value="P-loop containing nucleotide triphosphate hydrolases"/>
    <property type="match status" value="1"/>
</dbReference>
<comment type="caution">
    <text evidence="4">The sequence shown here is derived from an EMBL/GenBank/DDBJ whole genome shotgun (WGS) entry which is preliminary data.</text>
</comment>
<evidence type="ECO:0000259" key="3">
    <source>
        <dbReference type="PROSITE" id="PS50051"/>
    </source>
</evidence>
<sequence>MWNKRKMRLLGTDSICPTALGHQEIKWPVLLMFWGGVHKIAHEGTNLRADINVCIVGNPSCAKSKFLKLPLLRADPLSSATARLLFPRVEMAAVNLLAESAAVRLRAPAPPGAGEELAARLTECGFPATARRGGAVAGLGRARASGGRWRPGRRNSYCGAGAESRGRSSRFAAARMRPTSCTRSVSMSATERFLDLLHNPYVKCGIATTALFGLGRGINRPVLKGIEQTGSSVM</sequence>
<evidence type="ECO:0000256" key="2">
    <source>
        <dbReference type="ARBA" id="ARBA00022840"/>
    </source>
</evidence>
<accession>A0A3L6DAI3</accession>
<dbReference type="PANTHER" id="PTHR11630">
    <property type="entry name" value="DNA REPLICATION LICENSING FACTOR MCM FAMILY MEMBER"/>
    <property type="match status" value="1"/>
</dbReference>
<dbReference type="EMBL" id="NCVQ01000010">
    <property type="protein sequence ID" value="PWZ05545.1"/>
    <property type="molecule type" value="Genomic_DNA"/>
</dbReference>
<dbReference type="GO" id="GO:0003677">
    <property type="term" value="F:DNA binding"/>
    <property type="evidence" value="ECO:0007669"/>
    <property type="project" value="InterPro"/>
</dbReference>